<comment type="caution">
    <text evidence="1">The sequence shown here is derived from an EMBL/GenBank/DDBJ whole genome shotgun (WGS) entry which is preliminary data.</text>
</comment>
<name>A0A2A4EQY2_9BURK</name>
<reference evidence="1 2" key="1">
    <citation type="submission" date="2017-01" db="EMBL/GenBank/DDBJ databases">
        <title>Whole-Genome Shotgun Sequencing of Two beta-Proteobacterial Species in Search of the Bulgecin Biosynthetic Cluster.</title>
        <authorList>
            <person name="Horsman M.E."/>
            <person name="Marous D.R."/>
            <person name="Li R."/>
            <person name="Oliver R.A."/>
            <person name="Byun B."/>
            <person name="Emrich S.J."/>
            <person name="Boggess B."/>
            <person name="Townsend C.A."/>
            <person name="Mobashery S."/>
        </authorList>
    </citation>
    <scope>NUCLEOTIDE SEQUENCE [LARGE SCALE GENOMIC DNA]</scope>
    <source>
        <strain evidence="1 2">ATCC 31363</strain>
    </source>
</reference>
<dbReference type="Proteomes" id="UP000218022">
    <property type="component" value="Unassembled WGS sequence"/>
</dbReference>
<organism evidence="1 2">
    <name type="scientific">Paraburkholderia acidicola</name>
    <dbReference type="NCBI Taxonomy" id="1912599"/>
    <lineage>
        <taxon>Bacteria</taxon>
        <taxon>Pseudomonadati</taxon>
        <taxon>Pseudomonadota</taxon>
        <taxon>Betaproteobacteria</taxon>
        <taxon>Burkholderiales</taxon>
        <taxon>Burkholderiaceae</taxon>
        <taxon>Paraburkholderia</taxon>
    </lineage>
</organism>
<dbReference type="AlphaFoldDB" id="A0A2A4EQY2"/>
<proteinExistence type="predicted"/>
<protein>
    <submittedName>
        <fullName evidence="1">Uncharacterized protein</fullName>
    </submittedName>
</protein>
<sequence>MALHAPAAAADWQFEISTATDKVSRGMDLSDGRPSATLAASWYPGNGFFAGVSASSVRVFPAAPAGVEFSTDVGYAWRTVDDWSVGLMLSHYQFLGGSEAARYNYDELVLTTGWHDLVFASVAVSPDTAFGWSPRSFAVSYDLVGHVPLVHGWMATAGIGYYDLHSVTGSGYVYGDAGLTYQYRALQFDLLYVLTNGEAKKQFGSSVSDRWVADVIWHF</sequence>
<evidence type="ECO:0000313" key="2">
    <source>
        <dbReference type="Proteomes" id="UP000218022"/>
    </source>
</evidence>
<dbReference type="InterPro" id="IPR010239">
    <property type="entry name" value="CHP02001"/>
</dbReference>
<gene>
    <name evidence="1" type="ORF">BWP39_26640</name>
</gene>
<dbReference type="EMBL" id="MTZV01000006">
    <property type="protein sequence ID" value="PCE23255.1"/>
    <property type="molecule type" value="Genomic_DNA"/>
</dbReference>
<evidence type="ECO:0000313" key="1">
    <source>
        <dbReference type="EMBL" id="PCE23255.1"/>
    </source>
</evidence>
<dbReference type="NCBIfam" id="TIGR02001">
    <property type="entry name" value="gcw_chp"/>
    <property type="match status" value="1"/>
</dbReference>
<dbReference type="Pfam" id="PF09694">
    <property type="entry name" value="Gcw_chp"/>
    <property type="match status" value="1"/>
</dbReference>
<accession>A0A2A4EQY2</accession>